<feature type="domain" description="ABC transmembrane type-1" evidence="7">
    <location>
        <begin position="95"/>
        <end position="308"/>
    </location>
</feature>
<keyword evidence="2 5" id="KW-0812">Transmembrane</keyword>
<feature type="transmembrane region" description="Helical" evidence="5">
    <location>
        <begin position="135"/>
        <end position="155"/>
    </location>
</feature>
<evidence type="ECO:0000313" key="9">
    <source>
        <dbReference type="EMBL" id="GFP23007.1"/>
    </source>
</evidence>
<evidence type="ECO:0000256" key="5">
    <source>
        <dbReference type="RuleBase" id="RU363032"/>
    </source>
</evidence>
<feature type="transmembrane region" description="Helical" evidence="5">
    <location>
        <begin position="220"/>
        <end position="241"/>
    </location>
</feature>
<proteinExistence type="inferred from homology"/>
<gene>
    <name evidence="8" type="ORF">HKBW3S03_00670</name>
    <name evidence="9" type="ORF">HKBW3S09_00474</name>
    <name evidence="10" type="ORF">HKBW3S34_00211</name>
    <name evidence="11" type="ORF">HKBW3S47_00011</name>
</gene>
<dbReference type="Proteomes" id="UP000588083">
    <property type="component" value="Unassembled WGS sequence"/>
</dbReference>
<dbReference type="RefSeq" id="WP_258188958.1">
    <property type="nucleotide sequence ID" value="NZ_BLRU01000043.1"/>
</dbReference>
<accession>A0A6V8NSG3</accession>
<sequence length="318" mass="34509">MQKDVPMLVGKVETRTELGRLLFKRTKRRRLKEGAIHGILLLCGLVSVLTTISIVIFLFTETMGFFQEVPIIEFLTGTRWTPLFTPKHFGILPLVGGTLLVIAGASLVALPIGLASATYLSEYAPDGVRRLLKPLLEILAGIPTVVYGYFALTFVTPLLRRYLFPDMSVFNALSASLVIGTMILPMVASLSEDAMMSVPQSLREAAYALGATRFEVTTRVVLPAALSGISASFILAISRAIGEAMIVSMAAGATPKLTINPLESIQALTAYIVQVSGGDTPRGTLEYQSIFAVGTTLFVMTLIMNTLGQLVVRYRERY</sequence>
<feature type="transmembrane region" description="Helical" evidence="5">
    <location>
        <begin position="91"/>
        <end position="114"/>
    </location>
</feature>
<evidence type="ECO:0000313" key="8">
    <source>
        <dbReference type="EMBL" id="GFP19166.1"/>
    </source>
</evidence>
<dbReference type="PANTHER" id="PTHR42727:SF1">
    <property type="entry name" value="PHOSPHATE TRANSPORT SYSTEM PERMEASE"/>
    <property type="match status" value="1"/>
</dbReference>
<keyword evidence="15" id="KW-1185">Reference proteome</keyword>
<dbReference type="CDD" id="cd06261">
    <property type="entry name" value="TM_PBP2"/>
    <property type="match status" value="1"/>
</dbReference>
<evidence type="ECO:0000256" key="4">
    <source>
        <dbReference type="ARBA" id="ARBA00023136"/>
    </source>
</evidence>
<dbReference type="Pfam" id="PF00528">
    <property type="entry name" value="BPD_transp_1"/>
    <property type="match status" value="1"/>
</dbReference>
<evidence type="ECO:0000313" key="14">
    <source>
        <dbReference type="Proteomes" id="UP000585609"/>
    </source>
</evidence>
<reference evidence="12 13" key="1">
    <citation type="journal article" date="2020" name="Front. Microbiol.">
        <title>Single-cell genomics of novel Actinobacteria with the Wood-Ljungdahl pathway discovered in a serpentinizing system.</title>
        <authorList>
            <person name="Merino N."/>
            <person name="Kawai M."/>
            <person name="Boyd E.S."/>
            <person name="Colman D.R."/>
            <person name="McGlynn S.E."/>
            <person name="Nealson K.H."/>
            <person name="Kurokawa K."/>
            <person name="Hongoh Y."/>
        </authorList>
    </citation>
    <scope>NUCLEOTIDE SEQUENCE [LARGE SCALE GENOMIC DNA]</scope>
    <source>
        <strain evidence="8 13">S03</strain>
        <strain evidence="9 14">S09_30</strain>
        <strain evidence="10 15">S34</strain>
        <strain evidence="11 12">S47</strain>
    </source>
</reference>
<comment type="subcellular location">
    <subcellularLocation>
        <location evidence="5">Cell membrane</location>
        <topology evidence="5">Multi-pass membrane protein</topology>
    </subcellularLocation>
    <subcellularLocation>
        <location evidence="1">Membrane</location>
        <topology evidence="1">Multi-pass membrane protein</topology>
    </subcellularLocation>
</comment>
<dbReference type="NCBIfam" id="TIGR02138">
    <property type="entry name" value="phosphate_pstC"/>
    <property type="match status" value="1"/>
</dbReference>
<dbReference type="AlphaFoldDB" id="A0A6V8NSG3"/>
<keyword evidence="6" id="KW-0592">Phosphate transport</keyword>
<evidence type="ECO:0000256" key="3">
    <source>
        <dbReference type="ARBA" id="ARBA00022989"/>
    </source>
</evidence>
<dbReference type="PROSITE" id="PS50928">
    <property type="entry name" value="ABC_TM1"/>
    <property type="match status" value="1"/>
</dbReference>
<dbReference type="GO" id="GO:0006817">
    <property type="term" value="P:phosphate ion transport"/>
    <property type="evidence" value="ECO:0007669"/>
    <property type="project" value="UniProtKB-KW"/>
</dbReference>
<protein>
    <recommendedName>
        <fullName evidence="6">Phosphate transport system permease protein</fullName>
    </recommendedName>
</protein>
<dbReference type="Proteomes" id="UP000574717">
    <property type="component" value="Unassembled WGS sequence"/>
</dbReference>
<name>A0A6V8NSG3_9ACTN</name>
<dbReference type="InterPro" id="IPR000515">
    <property type="entry name" value="MetI-like"/>
</dbReference>
<dbReference type="EMBL" id="BLSD01000001">
    <property type="protein sequence ID" value="GFP38311.1"/>
    <property type="molecule type" value="Genomic_DNA"/>
</dbReference>
<evidence type="ECO:0000256" key="2">
    <source>
        <dbReference type="ARBA" id="ARBA00022692"/>
    </source>
</evidence>
<feature type="transmembrane region" description="Helical" evidence="5">
    <location>
        <begin position="167"/>
        <end position="187"/>
    </location>
</feature>
<evidence type="ECO:0000313" key="12">
    <source>
        <dbReference type="Proteomes" id="UP000569018"/>
    </source>
</evidence>
<dbReference type="InterPro" id="IPR035906">
    <property type="entry name" value="MetI-like_sf"/>
</dbReference>
<dbReference type="Proteomes" id="UP000569018">
    <property type="component" value="Unassembled WGS sequence"/>
</dbReference>
<dbReference type="EMBL" id="BLRW01000041">
    <property type="protein sequence ID" value="GFP23007.1"/>
    <property type="molecule type" value="Genomic_DNA"/>
</dbReference>
<evidence type="ECO:0000256" key="6">
    <source>
        <dbReference type="RuleBase" id="RU363054"/>
    </source>
</evidence>
<dbReference type="SUPFAM" id="SSF161098">
    <property type="entry name" value="MetI-like"/>
    <property type="match status" value="1"/>
</dbReference>
<comment type="function">
    <text evidence="6">Part of the binding-protein-dependent transport system for phosphate; probably responsible for the translocation of the substrate across the membrane.</text>
</comment>
<dbReference type="EMBL" id="BLRU01000043">
    <property type="protein sequence ID" value="GFP19166.1"/>
    <property type="molecule type" value="Genomic_DNA"/>
</dbReference>
<dbReference type="GO" id="GO:0005886">
    <property type="term" value="C:plasma membrane"/>
    <property type="evidence" value="ECO:0007669"/>
    <property type="project" value="UniProtKB-SubCell"/>
</dbReference>
<comment type="caution">
    <text evidence="9">The sequence shown here is derived from an EMBL/GenBank/DDBJ whole genome shotgun (WGS) entry which is preliminary data.</text>
</comment>
<evidence type="ECO:0000313" key="15">
    <source>
        <dbReference type="Proteomes" id="UP000588083"/>
    </source>
</evidence>
<dbReference type="EMBL" id="BLRZ01000005">
    <property type="protein sequence ID" value="GFP29292.1"/>
    <property type="molecule type" value="Genomic_DNA"/>
</dbReference>
<evidence type="ECO:0000259" key="7">
    <source>
        <dbReference type="PROSITE" id="PS50928"/>
    </source>
</evidence>
<evidence type="ECO:0000256" key="1">
    <source>
        <dbReference type="ARBA" id="ARBA00004141"/>
    </source>
</evidence>
<dbReference type="InterPro" id="IPR011864">
    <property type="entry name" value="Phosphate_PstC"/>
</dbReference>
<evidence type="ECO:0000313" key="10">
    <source>
        <dbReference type="EMBL" id="GFP29292.1"/>
    </source>
</evidence>
<organism evidence="9 14">
    <name type="scientific">Candidatus Hakubella thermalkaliphila</name>
    <dbReference type="NCBI Taxonomy" id="2754717"/>
    <lineage>
        <taxon>Bacteria</taxon>
        <taxon>Bacillati</taxon>
        <taxon>Actinomycetota</taxon>
        <taxon>Actinomycetota incertae sedis</taxon>
        <taxon>Candidatus Hakubellales</taxon>
        <taxon>Candidatus Hakubellaceae</taxon>
        <taxon>Candidatus Hakubella</taxon>
    </lineage>
</organism>
<dbReference type="GO" id="GO:0005315">
    <property type="term" value="F:phosphate transmembrane transporter activity"/>
    <property type="evidence" value="ECO:0007669"/>
    <property type="project" value="InterPro"/>
</dbReference>
<keyword evidence="3 5" id="KW-1133">Transmembrane helix</keyword>
<keyword evidence="4 5" id="KW-0472">Membrane</keyword>
<evidence type="ECO:0000313" key="13">
    <source>
        <dbReference type="Proteomes" id="UP000574717"/>
    </source>
</evidence>
<dbReference type="Proteomes" id="UP000585609">
    <property type="component" value="Unassembled WGS sequence"/>
</dbReference>
<keyword evidence="5" id="KW-0813">Transport</keyword>
<comment type="similarity">
    <text evidence="6">Belongs to the binding-protein-dependent transport system permease family. CysTW subfamily.</text>
</comment>
<feature type="transmembrane region" description="Helical" evidence="5">
    <location>
        <begin position="34"/>
        <end position="59"/>
    </location>
</feature>
<evidence type="ECO:0000313" key="11">
    <source>
        <dbReference type="EMBL" id="GFP38311.1"/>
    </source>
</evidence>
<dbReference type="Gene3D" id="1.10.3720.10">
    <property type="entry name" value="MetI-like"/>
    <property type="match status" value="1"/>
</dbReference>
<keyword evidence="6" id="KW-1003">Cell membrane</keyword>
<feature type="transmembrane region" description="Helical" evidence="5">
    <location>
        <begin position="290"/>
        <end position="312"/>
    </location>
</feature>
<dbReference type="PANTHER" id="PTHR42727">
    <property type="entry name" value="PHOSPHATE TRANSPORT SYSTEM PERMEASE PROTEIN"/>
    <property type="match status" value="1"/>
</dbReference>